<protein>
    <submittedName>
        <fullName evidence="2">ATP-binding protein</fullName>
    </submittedName>
</protein>
<organism evidence="2 3">
    <name type="scientific">Aeromonas simiae</name>
    <dbReference type="NCBI Taxonomy" id="218936"/>
    <lineage>
        <taxon>Bacteria</taxon>
        <taxon>Pseudomonadati</taxon>
        <taxon>Pseudomonadota</taxon>
        <taxon>Gammaproteobacteria</taxon>
        <taxon>Aeromonadales</taxon>
        <taxon>Aeromonadaceae</taxon>
        <taxon>Aeromonas</taxon>
    </lineage>
</organism>
<sequence>MLTKLKTIDDLHSKNILKNPLEHLNINCFRQFRENLSINFDHPLTILVGKNGSGKSTLLKLIMSMAKGRTPHDYFFETEWDQFNDQGLSEFSYKLDGNNCKEIKTRYSGWVFSEAEQTFSTDKEIKIHLEKNTNGKSFSKIIDIQFKSLVGSFEKNTFFDNQTSTSDLKSKVDYAKRVTKKVQQSIDTKNNNGRKAKLTIVSRKNIEIINNILGKSYTEIKIIEHRFFSGTWGTSIIFKSDSIYSEANSGSGEFIVANIVNKLSSIQSGSILLLDEPELSLHSSAQKRLLSYFLDLIIKKKIQIIISTHSQVFVEHIPSKCIKNFIPDKLGKTFIEQGVNYLNAFDNLGIMFDCVTIIVEDDLAKKILDKVALNENLSRQFNIRYFSGGASSIKTSLITTFSKVDDAEKFIVFDGDMFKCNVVDLSSIPEIDKTEDYLKEQIKLITGINIENFPFHVDGGEQGSNKEQKVDLYKRYIKFFKERVKFLPKQIPEDIIFDRDYVLCAFSFSDINRLDSIKNSKGKFKELSEQTSIPVDSLYDLFIGYFISQKTNSSEYLTISELLHSILSLSKGIK</sequence>
<reference evidence="2 3" key="1">
    <citation type="submission" date="2019-05" db="EMBL/GenBank/DDBJ databases">
        <title>OXA-830, a novel chromosomally encoded expanded-spectrum class D beta-lactamase in Aeromonas simiae.</title>
        <authorList>
            <person name="Zhou W."/>
            <person name="Chen Q."/>
        </authorList>
    </citation>
    <scope>NUCLEOTIDE SEQUENCE [LARGE SCALE GENOMIC DNA]</scope>
    <source>
        <strain evidence="2 3">A6</strain>
    </source>
</reference>
<dbReference type="InterPro" id="IPR051396">
    <property type="entry name" value="Bact_Antivir_Def_Nuclease"/>
</dbReference>
<dbReference type="KEGG" id="asim:FE240_17940"/>
<dbReference type="GO" id="GO:0016887">
    <property type="term" value="F:ATP hydrolysis activity"/>
    <property type="evidence" value="ECO:0007669"/>
    <property type="project" value="InterPro"/>
</dbReference>
<accession>A0A5J6X2K4</accession>
<dbReference type="SUPFAM" id="SSF52540">
    <property type="entry name" value="P-loop containing nucleoside triphosphate hydrolases"/>
    <property type="match status" value="1"/>
</dbReference>
<dbReference type="AlphaFoldDB" id="A0A5J6X2K4"/>
<dbReference type="GO" id="GO:0005524">
    <property type="term" value="F:ATP binding"/>
    <property type="evidence" value="ECO:0007669"/>
    <property type="project" value="UniProtKB-KW"/>
</dbReference>
<dbReference type="Proteomes" id="UP000594034">
    <property type="component" value="Chromosome"/>
</dbReference>
<dbReference type="PANTHER" id="PTHR43581">
    <property type="entry name" value="ATP/GTP PHOSPHATASE"/>
    <property type="match status" value="1"/>
</dbReference>
<keyword evidence="2" id="KW-0547">Nucleotide-binding</keyword>
<feature type="domain" description="AAA+ ATPase" evidence="1">
    <location>
        <begin position="41"/>
        <end position="330"/>
    </location>
</feature>
<dbReference type="RefSeq" id="WP_074448775.1">
    <property type="nucleotide sequence ID" value="NZ_CP040449.1"/>
</dbReference>
<proteinExistence type="predicted"/>
<evidence type="ECO:0000313" key="3">
    <source>
        <dbReference type="Proteomes" id="UP000594034"/>
    </source>
</evidence>
<dbReference type="PANTHER" id="PTHR43581:SF4">
    <property type="entry name" value="ATP_GTP PHOSPHATASE"/>
    <property type="match status" value="1"/>
</dbReference>
<dbReference type="InterPro" id="IPR027417">
    <property type="entry name" value="P-loop_NTPase"/>
</dbReference>
<gene>
    <name evidence="2" type="ORF">FE240_17940</name>
</gene>
<dbReference type="Pfam" id="PF13304">
    <property type="entry name" value="AAA_21"/>
    <property type="match status" value="1"/>
</dbReference>
<evidence type="ECO:0000259" key="1">
    <source>
        <dbReference type="SMART" id="SM00382"/>
    </source>
</evidence>
<evidence type="ECO:0000313" key="2">
    <source>
        <dbReference type="EMBL" id="QFI56393.1"/>
    </source>
</evidence>
<dbReference type="EMBL" id="CP040449">
    <property type="protein sequence ID" value="QFI56393.1"/>
    <property type="molecule type" value="Genomic_DNA"/>
</dbReference>
<name>A0A5J6X2K4_9GAMM</name>
<keyword evidence="2" id="KW-0067">ATP-binding</keyword>
<keyword evidence="3" id="KW-1185">Reference proteome</keyword>
<dbReference type="SMART" id="SM00382">
    <property type="entry name" value="AAA"/>
    <property type="match status" value="1"/>
</dbReference>
<dbReference type="InterPro" id="IPR003959">
    <property type="entry name" value="ATPase_AAA_core"/>
</dbReference>
<dbReference type="InterPro" id="IPR003593">
    <property type="entry name" value="AAA+_ATPase"/>
</dbReference>
<dbReference type="Gene3D" id="3.40.50.300">
    <property type="entry name" value="P-loop containing nucleotide triphosphate hydrolases"/>
    <property type="match status" value="1"/>
</dbReference>